<comment type="caution">
    <text evidence="9">The sequence shown here is derived from an EMBL/GenBank/DDBJ whole genome shotgun (WGS) entry which is preliminary data.</text>
</comment>
<dbReference type="PANTHER" id="PTHR21716">
    <property type="entry name" value="TRANSMEMBRANE PROTEIN"/>
    <property type="match status" value="1"/>
</dbReference>
<dbReference type="AlphaFoldDB" id="A0A8I0AIF5"/>
<evidence type="ECO:0000256" key="5">
    <source>
        <dbReference type="ARBA" id="ARBA00022692"/>
    </source>
</evidence>
<feature type="transmembrane region" description="Helical" evidence="8">
    <location>
        <begin position="12"/>
        <end position="31"/>
    </location>
</feature>
<evidence type="ECO:0000256" key="1">
    <source>
        <dbReference type="ARBA" id="ARBA00004651"/>
    </source>
</evidence>
<evidence type="ECO:0000256" key="8">
    <source>
        <dbReference type="SAM" id="Phobius"/>
    </source>
</evidence>
<dbReference type="Pfam" id="PF01594">
    <property type="entry name" value="AI-2E_transport"/>
    <property type="match status" value="1"/>
</dbReference>
<evidence type="ECO:0000313" key="9">
    <source>
        <dbReference type="EMBL" id="MBC5651300.1"/>
    </source>
</evidence>
<feature type="transmembrane region" description="Helical" evidence="8">
    <location>
        <begin position="93"/>
        <end position="115"/>
    </location>
</feature>
<comment type="subcellular location">
    <subcellularLocation>
        <location evidence="1">Cell membrane</location>
        <topology evidence="1">Multi-pass membrane protein</topology>
    </subcellularLocation>
</comment>
<keyword evidence="7 8" id="KW-0472">Membrane</keyword>
<dbReference type="GO" id="GO:0005886">
    <property type="term" value="C:plasma membrane"/>
    <property type="evidence" value="ECO:0007669"/>
    <property type="project" value="UniProtKB-SubCell"/>
</dbReference>
<evidence type="ECO:0000256" key="6">
    <source>
        <dbReference type="ARBA" id="ARBA00022989"/>
    </source>
</evidence>
<comment type="similarity">
    <text evidence="2">Belongs to the autoinducer-2 exporter (AI-2E) (TC 2.A.86) family.</text>
</comment>
<feature type="transmembrane region" description="Helical" evidence="8">
    <location>
        <begin position="43"/>
        <end position="67"/>
    </location>
</feature>
<dbReference type="EMBL" id="JACOOT010000021">
    <property type="protein sequence ID" value="MBC5651300.1"/>
    <property type="molecule type" value="Genomic_DNA"/>
</dbReference>
<keyword evidence="6 8" id="KW-1133">Transmembrane helix</keyword>
<dbReference type="PANTHER" id="PTHR21716:SF53">
    <property type="entry name" value="PERMEASE PERM-RELATED"/>
    <property type="match status" value="1"/>
</dbReference>
<dbReference type="InterPro" id="IPR002549">
    <property type="entry name" value="AI-2E-like"/>
</dbReference>
<keyword evidence="4" id="KW-1003">Cell membrane</keyword>
<evidence type="ECO:0000256" key="4">
    <source>
        <dbReference type="ARBA" id="ARBA00022475"/>
    </source>
</evidence>
<dbReference type="Proteomes" id="UP000652847">
    <property type="component" value="Unassembled WGS sequence"/>
</dbReference>
<dbReference type="GO" id="GO:0055085">
    <property type="term" value="P:transmembrane transport"/>
    <property type="evidence" value="ECO:0007669"/>
    <property type="project" value="TreeGrafter"/>
</dbReference>
<reference evidence="9 10" key="1">
    <citation type="submission" date="2020-08" db="EMBL/GenBank/DDBJ databases">
        <title>Genome public.</title>
        <authorList>
            <person name="Liu C."/>
            <person name="Sun Q."/>
        </authorList>
    </citation>
    <scope>NUCLEOTIDE SEQUENCE [LARGE SCALE GENOMIC DNA]</scope>
    <source>
        <strain evidence="9 10">BX17</strain>
    </source>
</reference>
<feature type="transmembrane region" description="Helical" evidence="8">
    <location>
        <begin position="302"/>
        <end position="323"/>
    </location>
</feature>
<evidence type="ECO:0000313" key="10">
    <source>
        <dbReference type="Proteomes" id="UP000652847"/>
    </source>
</evidence>
<name>A0A8I0AIF5_9FIRM</name>
<dbReference type="RefSeq" id="WP_186901354.1">
    <property type="nucleotide sequence ID" value="NZ_JACOOT010000021.1"/>
</dbReference>
<gene>
    <name evidence="9" type="ORF">H8S54_09295</name>
</gene>
<keyword evidence="3" id="KW-0813">Transport</keyword>
<evidence type="ECO:0000256" key="7">
    <source>
        <dbReference type="ARBA" id="ARBA00023136"/>
    </source>
</evidence>
<organism evidence="9 10">
    <name type="scientific">Blautia segnis</name>
    <dbReference type="NCBI Taxonomy" id="2763030"/>
    <lineage>
        <taxon>Bacteria</taxon>
        <taxon>Bacillati</taxon>
        <taxon>Bacillota</taxon>
        <taxon>Clostridia</taxon>
        <taxon>Lachnospirales</taxon>
        <taxon>Lachnospiraceae</taxon>
        <taxon>Blautia</taxon>
    </lineage>
</organism>
<protein>
    <submittedName>
        <fullName evidence="9">AI-2E family transporter</fullName>
    </submittedName>
</protein>
<evidence type="ECO:0000256" key="2">
    <source>
        <dbReference type="ARBA" id="ARBA00009773"/>
    </source>
</evidence>
<feature type="transmembrane region" description="Helical" evidence="8">
    <location>
        <begin position="245"/>
        <end position="267"/>
    </location>
</feature>
<accession>A0A8I0AIF5</accession>
<keyword evidence="5 8" id="KW-0812">Transmembrane</keyword>
<feature type="transmembrane region" description="Helical" evidence="8">
    <location>
        <begin position="343"/>
        <end position="376"/>
    </location>
</feature>
<feature type="transmembrane region" description="Helical" evidence="8">
    <location>
        <begin position="190"/>
        <end position="209"/>
    </location>
</feature>
<keyword evidence="10" id="KW-1185">Reference proteome</keyword>
<sequence>MKLRWDNQHVRWGVTAFLVIAASMLFYYGVFHMKTLITGIQTFLGILTPIVYGVVIAFLLTPLLNFLEKTIIYPILQKKEVTVGKNGRKAIRWACILLCMFLFLALIYALIMMVLPELIRSVMNLIYSFPTYMKASQKWLQSVLEKWNLNSQALDTLDQYTLNAQNYLTQNILPQMQEMLKNISAGVFDLINFLKNFLIGAIVSLYLMADKEGFIAKAKMLTYAVFSPQHANFIIRSMRFTNKTFIGFFIGKILDSAIIGVLCYIGMNLLSMPYILLISVIIGVTNVIPFFGPYLGAIPSIFLILLVDPLQAVYFAIFILALQQFDGNILGPKILGESTGLSSFLVIVAILIGGGIFGIPGMIIGVPVFAVLYAALDKLVHFSLVYKKVPDQEQTYVNIDCLDPETHEPVLFPEEEPKHAQTPRRTAMLEFTLTLLKTIQKILITIWTFIKKYSLIIYAKVRQLIEEYKQKKNIKKDGQ</sequence>
<feature type="transmembrane region" description="Helical" evidence="8">
    <location>
        <begin position="273"/>
        <end position="295"/>
    </location>
</feature>
<proteinExistence type="inferred from homology"/>
<evidence type="ECO:0000256" key="3">
    <source>
        <dbReference type="ARBA" id="ARBA00022448"/>
    </source>
</evidence>